<gene>
    <name evidence="2" type="ORF">GW587_06040</name>
</gene>
<sequence>MHKPNYQIEDISSAYRKFKSLIYYDKNDLSTRIKLAKFETGLDKKLLNILDVVNYRDPCRHVDFVAWVEDIGSRIVPKGIESEPERTVEENGIFISNFLSYKKLNVKKVNYFFDGPIELQIIATLWIIHEGKYLDYMLGNECYGSRLESDATLKEESSPKLFIRYHDLYKRWRDGGIKKARQMLVEEKTSVCILGLDIQEYYYHIDFDYKEAKKIIQEKMALESSKNGLIDCLEIISKKYKSEINSHLPFSHDSDALPTGLPIGMISSPLLANWHLRKFDFEVKEKIRPSYYGRYIDDIFIVIPAPAGFSENKKPIEYFISEILVKNTILKTLPDDRYEINSVPGLYLQQKKCILQHFDINHSIAALEKFKKELEANSSDFLLLPVDDNESSLEDVAYDLLYDGSVNKFRSVKGVAENRYELAKHLARQTMLHLLTTDKFEIDTRNGLLNFFKGKNAIDFHDLWERVLTFFVVSRDAKGFNVFCKNIELEIERINFKSSVDITLLLRENLSTHLNLSKCMASTLDLNADDFDDSRNSLSGKIWTSNLIRHHFVRIPLINYTSFRGSLIGNEASSNLRLNSRKIKYSPRFVNFDECIILITSKILKYHSASSQVDYIVAEAEKLFFRINGRLQSGVEVVKEEEGSDEL</sequence>
<reference evidence="3" key="1">
    <citation type="submission" date="2023-07" db="EMBL/GenBank/DDBJ databases">
        <title>Duganella aceri sp. nov., isolated from tree sap.</title>
        <authorList>
            <person name="Kim I.S."/>
        </authorList>
    </citation>
    <scope>NUCLEOTIDE SEQUENCE [LARGE SCALE GENOMIC DNA]</scope>
    <source>
        <strain evidence="3">SAP-35</strain>
    </source>
</reference>
<evidence type="ECO:0000313" key="2">
    <source>
        <dbReference type="EMBL" id="NGZ83817.1"/>
    </source>
</evidence>
<dbReference type="Pfam" id="PF00078">
    <property type="entry name" value="RVT_1"/>
    <property type="match status" value="1"/>
</dbReference>
<accession>A0ABX0FGX9</accession>
<organism evidence="2 3">
    <name type="scientific">Duganella aceris</name>
    <dbReference type="NCBI Taxonomy" id="2703883"/>
    <lineage>
        <taxon>Bacteria</taxon>
        <taxon>Pseudomonadati</taxon>
        <taxon>Pseudomonadota</taxon>
        <taxon>Betaproteobacteria</taxon>
        <taxon>Burkholderiales</taxon>
        <taxon>Oxalobacteraceae</taxon>
        <taxon>Telluria group</taxon>
        <taxon>Duganella</taxon>
    </lineage>
</organism>
<proteinExistence type="predicted"/>
<dbReference type="InterPro" id="IPR000477">
    <property type="entry name" value="RT_dom"/>
</dbReference>
<feature type="domain" description="Reverse transcriptase" evidence="1">
    <location>
        <begin position="181"/>
        <end position="311"/>
    </location>
</feature>
<dbReference type="RefSeq" id="WP_166099902.1">
    <property type="nucleotide sequence ID" value="NZ_JAADJT010000002.1"/>
</dbReference>
<comment type="caution">
    <text evidence="2">The sequence shown here is derived from an EMBL/GenBank/DDBJ whole genome shotgun (WGS) entry which is preliminary data.</text>
</comment>
<keyword evidence="2" id="KW-0695">RNA-directed DNA polymerase</keyword>
<name>A0ABX0FGX9_9BURK</name>
<evidence type="ECO:0000259" key="1">
    <source>
        <dbReference type="Pfam" id="PF00078"/>
    </source>
</evidence>
<dbReference type="EMBL" id="JAADJT010000002">
    <property type="protein sequence ID" value="NGZ83817.1"/>
    <property type="molecule type" value="Genomic_DNA"/>
</dbReference>
<evidence type="ECO:0000313" key="3">
    <source>
        <dbReference type="Proteomes" id="UP000666369"/>
    </source>
</evidence>
<dbReference type="GO" id="GO:0003964">
    <property type="term" value="F:RNA-directed DNA polymerase activity"/>
    <property type="evidence" value="ECO:0007669"/>
    <property type="project" value="UniProtKB-KW"/>
</dbReference>
<keyword evidence="2" id="KW-0548">Nucleotidyltransferase</keyword>
<protein>
    <submittedName>
        <fullName evidence="2">RNA-directed DNA polymerase</fullName>
    </submittedName>
</protein>
<keyword evidence="2" id="KW-0808">Transferase</keyword>
<dbReference type="Proteomes" id="UP000666369">
    <property type="component" value="Unassembled WGS sequence"/>
</dbReference>
<dbReference type="CDD" id="cd01646">
    <property type="entry name" value="RT_Bac_retron_I"/>
    <property type="match status" value="1"/>
</dbReference>
<keyword evidence="3" id="KW-1185">Reference proteome</keyword>